<name>A0A5B8U7P1_9ACTN</name>
<proteinExistence type="predicted"/>
<dbReference type="PRINTS" id="PR00038">
    <property type="entry name" value="HTHLUXR"/>
</dbReference>
<dbReference type="AlphaFoldDB" id="A0A5B8U7P1"/>
<keyword evidence="3" id="KW-0804">Transcription</keyword>
<dbReference type="EMBL" id="CP042430">
    <property type="protein sequence ID" value="QEC49149.1"/>
    <property type="molecule type" value="Genomic_DNA"/>
</dbReference>
<dbReference type="PROSITE" id="PS50110">
    <property type="entry name" value="RESPONSE_REGULATORY"/>
    <property type="match status" value="1"/>
</dbReference>
<dbReference type="PROSITE" id="PS50043">
    <property type="entry name" value="HTH_LUXR_2"/>
    <property type="match status" value="1"/>
</dbReference>
<evidence type="ECO:0000313" key="8">
    <source>
        <dbReference type="Proteomes" id="UP000321805"/>
    </source>
</evidence>
<evidence type="ECO:0000256" key="3">
    <source>
        <dbReference type="ARBA" id="ARBA00023163"/>
    </source>
</evidence>
<keyword evidence="8" id="KW-1185">Reference proteome</keyword>
<dbReference type="GO" id="GO:0003677">
    <property type="term" value="F:DNA binding"/>
    <property type="evidence" value="ECO:0007669"/>
    <property type="project" value="UniProtKB-KW"/>
</dbReference>
<gene>
    <name evidence="7" type="ORF">FSW04_17240</name>
</gene>
<dbReference type="PANTHER" id="PTHR44688:SF16">
    <property type="entry name" value="DNA-BINDING TRANSCRIPTIONAL ACTIVATOR DEVR_DOSR"/>
    <property type="match status" value="1"/>
</dbReference>
<evidence type="ECO:0000256" key="2">
    <source>
        <dbReference type="ARBA" id="ARBA00023125"/>
    </source>
</evidence>
<keyword evidence="4" id="KW-0597">Phosphoprotein</keyword>
<dbReference type="KEGG" id="bsol:FSW04_17240"/>
<dbReference type="SMART" id="SM00421">
    <property type="entry name" value="HTH_LUXR"/>
    <property type="match status" value="1"/>
</dbReference>
<dbReference type="Proteomes" id="UP000321805">
    <property type="component" value="Chromosome"/>
</dbReference>
<dbReference type="Gene3D" id="3.40.50.2300">
    <property type="match status" value="1"/>
</dbReference>
<reference evidence="7 8" key="1">
    <citation type="journal article" date="2018" name="J. Microbiol.">
        <title>Baekduia soli gen. nov., sp. nov., a novel bacterium isolated from the soil of Baekdu Mountain and proposal of a novel family name, Baekduiaceae fam. nov.</title>
        <authorList>
            <person name="An D.S."/>
            <person name="Siddiqi M.Z."/>
            <person name="Kim K.H."/>
            <person name="Yu H.S."/>
            <person name="Im W.T."/>
        </authorList>
    </citation>
    <scope>NUCLEOTIDE SEQUENCE [LARGE SCALE GENOMIC DNA]</scope>
    <source>
        <strain evidence="7 8">BR7-21</strain>
    </source>
</reference>
<dbReference type="CDD" id="cd06170">
    <property type="entry name" value="LuxR_C_like"/>
    <property type="match status" value="1"/>
</dbReference>
<keyword evidence="1" id="KW-0805">Transcription regulation</keyword>
<evidence type="ECO:0000256" key="1">
    <source>
        <dbReference type="ARBA" id="ARBA00023015"/>
    </source>
</evidence>
<dbReference type="PANTHER" id="PTHR44688">
    <property type="entry name" value="DNA-BINDING TRANSCRIPTIONAL ACTIVATOR DEVR_DOSR"/>
    <property type="match status" value="1"/>
</dbReference>
<dbReference type="Gene3D" id="1.10.10.10">
    <property type="entry name" value="Winged helix-like DNA-binding domain superfamily/Winged helix DNA-binding domain"/>
    <property type="match status" value="1"/>
</dbReference>
<evidence type="ECO:0000256" key="4">
    <source>
        <dbReference type="PROSITE-ProRule" id="PRU00169"/>
    </source>
</evidence>
<dbReference type="InterPro" id="IPR036388">
    <property type="entry name" value="WH-like_DNA-bd_sf"/>
</dbReference>
<evidence type="ECO:0000259" key="5">
    <source>
        <dbReference type="PROSITE" id="PS50043"/>
    </source>
</evidence>
<evidence type="ECO:0000259" key="6">
    <source>
        <dbReference type="PROSITE" id="PS50110"/>
    </source>
</evidence>
<dbReference type="InterPro" id="IPR000792">
    <property type="entry name" value="Tscrpt_reg_LuxR_C"/>
</dbReference>
<protein>
    <submittedName>
        <fullName evidence="7">Response regulator transcription factor</fullName>
    </submittedName>
</protein>
<feature type="domain" description="HTH luxR-type" evidence="5">
    <location>
        <begin position="141"/>
        <end position="206"/>
    </location>
</feature>
<keyword evidence="2" id="KW-0238">DNA-binding</keyword>
<sequence length="223" mass="23737">MAEPLADVPTAAMDPIVVALGGRAMSQRVEDTLARQGIDVVACVEDLDELEELSTTCHPHVLVLLDGSGHDPAATIRALWAFLPRTRVVMTLRDHRAAAVREALKAGADGVVLESQLAMSLAAVVRAVSLGHAVVPLTDRSVLGRQPLTTREREVLELAADGLTNVEIGTRLHLAESTIKSHLSSGFSKLGVRSRSELPALIREGREYRPAASRTTAHLGGNA</sequence>
<dbReference type="InterPro" id="IPR016032">
    <property type="entry name" value="Sig_transdc_resp-reg_C-effctor"/>
</dbReference>
<dbReference type="Pfam" id="PF00196">
    <property type="entry name" value="GerE"/>
    <property type="match status" value="1"/>
</dbReference>
<feature type="modified residue" description="4-aspartylphosphate" evidence="4">
    <location>
        <position position="66"/>
    </location>
</feature>
<dbReference type="SUPFAM" id="SSF52172">
    <property type="entry name" value="CheY-like"/>
    <property type="match status" value="1"/>
</dbReference>
<dbReference type="InterPro" id="IPR011006">
    <property type="entry name" value="CheY-like_superfamily"/>
</dbReference>
<dbReference type="GO" id="GO:0006355">
    <property type="term" value="P:regulation of DNA-templated transcription"/>
    <property type="evidence" value="ECO:0007669"/>
    <property type="project" value="InterPro"/>
</dbReference>
<dbReference type="OrthoDB" id="9808843at2"/>
<dbReference type="GO" id="GO:0000160">
    <property type="term" value="P:phosphorelay signal transduction system"/>
    <property type="evidence" value="ECO:0007669"/>
    <property type="project" value="InterPro"/>
</dbReference>
<organism evidence="7 8">
    <name type="scientific">Baekduia soli</name>
    <dbReference type="NCBI Taxonomy" id="496014"/>
    <lineage>
        <taxon>Bacteria</taxon>
        <taxon>Bacillati</taxon>
        <taxon>Actinomycetota</taxon>
        <taxon>Thermoleophilia</taxon>
        <taxon>Solirubrobacterales</taxon>
        <taxon>Baekduiaceae</taxon>
        <taxon>Baekduia</taxon>
    </lineage>
</organism>
<dbReference type="InterPro" id="IPR001789">
    <property type="entry name" value="Sig_transdc_resp-reg_receiver"/>
</dbReference>
<dbReference type="SUPFAM" id="SSF46894">
    <property type="entry name" value="C-terminal effector domain of the bipartite response regulators"/>
    <property type="match status" value="1"/>
</dbReference>
<evidence type="ECO:0000313" key="7">
    <source>
        <dbReference type="EMBL" id="QEC49149.1"/>
    </source>
</evidence>
<feature type="domain" description="Response regulatory" evidence="6">
    <location>
        <begin position="15"/>
        <end position="129"/>
    </location>
</feature>
<accession>A0A5B8U7P1</accession>